<evidence type="ECO:0000313" key="5">
    <source>
        <dbReference type="Proteomes" id="UP000443843"/>
    </source>
</evidence>
<feature type="compositionally biased region" description="Basic and acidic residues" evidence="1">
    <location>
        <begin position="146"/>
        <end position="169"/>
    </location>
</feature>
<dbReference type="AlphaFoldDB" id="A0A844W811"/>
<evidence type="ECO:0000313" key="4">
    <source>
        <dbReference type="EMBL" id="MWB78944.1"/>
    </source>
</evidence>
<evidence type="ECO:0000256" key="1">
    <source>
        <dbReference type="SAM" id="MobiDB-lite"/>
    </source>
</evidence>
<dbReference type="Pfam" id="PF13202">
    <property type="entry name" value="EF-hand_5"/>
    <property type="match status" value="2"/>
</dbReference>
<name>A0A844W811_9RHOB</name>
<evidence type="ECO:0000259" key="3">
    <source>
        <dbReference type="PROSITE" id="PS50222"/>
    </source>
</evidence>
<dbReference type="SMART" id="SM00054">
    <property type="entry name" value="EFh"/>
    <property type="match status" value="3"/>
</dbReference>
<keyword evidence="2" id="KW-0732">Signal</keyword>
<reference evidence="4 5" key="1">
    <citation type="submission" date="2019-11" db="EMBL/GenBank/DDBJ databases">
        <title>Pseudooceanicola pacifica sp. nov., isolated from deep-sea sediment of the Pacific Ocean.</title>
        <authorList>
            <person name="Lyu L."/>
        </authorList>
    </citation>
    <scope>NUCLEOTIDE SEQUENCE [LARGE SCALE GENOMIC DNA]</scope>
    <source>
        <strain evidence="4 5">216_PA32_1</strain>
    </source>
</reference>
<dbReference type="PROSITE" id="PS00018">
    <property type="entry name" value="EF_HAND_1"/>
    <property type="match status" value="2"/>
</dbReference>
<feature type="domain" description="EF-hand" evidence="3">
    <location>
        <begin position="120"/>
        <end position="155"/>
    </location>
</feature>
<feature type="signal peptide" evidence="2">
    <location>
        <begin position="1"/>
        <end position="24"/>
    </location>
</feature>
<dbReference type="EMBL" id="WNXQ01000007">
    <property type="protein sequence ID" value="MWB78944.1"/>
    <property type="molecule type" value="Genomic_DNA"/>
</dbReference>
<dbReference type="PANTHER" id="PTHR10827">
    <property type="entry name" value="RETICULOCALBIN"/>
    <property type="match status" value="1"/>
</dbReference>
<dbReference type="PANTHER" id="PTHR10827:SF52">
    <property type="entry name" value="IP16409P"/>
    <property type="match status" value="1"/>
</dbReference>
<accession>A0A844W811</accession>
<protein>
    <submittedName>
        <fullName evidence="4">Calcium-binding protein</fullName>
    </submittedName>
</protein>
<dbReference type="InterPro" id="IPR011992">
    <property type="entry name" value="EF-hand-dom_pair"/>
</dbReference>
<comment type="caution">
    <text evidence="4">The sequence shown here is derived from an EMBL/GenBank/DDBJ whole genome shotgun (WGS) entry which is preliminary data.</text>
</comment>
<evidence type="ECO:0000256" key="2">
    <source>
        <dbReference type="SAM" id="SignalP"/>
    </source>
</evidence>
<feature type="compositionally biased region" description="Basic and acidic residues" evidence="1">
    <location>
        <begin position="119"/>
        <end position="134"/>
    </location>
</feature>
<organism evidence="4 5">
    <name type="scientific">Pseudooceanicola pacificus</name>
    <dbReference type="NCBI Taxonomy" id="2676438"/>
    <lineage>
        <taxon>Bacteria</taxon>
        <taxon>Pseudomonadati</taxon>
        <taxon>Pseudomonadota</taxon>
        <taxon>Alphaproteobacteria</taxon>
        <taxon>Rhodobacterales</taxon>
        <taxon>Paracoccaceae</taxon>
        <taxon>Pseudooceanicola</taxon>
    </lineage>
</organism>
<keyword evidence="5" id="KW-1185">Reference proteome</keyword>
<feature type="region of interest" description="Disordered" evidence="1">
    <location>
        <begin position="111"/>
        <end position="179"/>
    </location>
</feature>
<feature type="domain" description="EF-hand" evidence="3">
    <location>
        <begin position="54"/>
        <end position="89"/>
    </location>
</feature>
<gene>
    <name evidence="4" type="ORF">GLS40_12965</name>
</gene>
<dbReference type="GO" id="GO:0005509">
    <property type="term" value="F:calcium ion binding"/>
    <property type="evidence" value="ECO:0007669"/>
    <property type="project" value="InterPro"/>
</dbReference>
<sequence>MKLATLVSGAAAIAILAGASAALADGRGGPGRMGPRMNFQEIDANGDGKVTQDEMKAHAESRFRDADANGDGALSAEEMVAHQEKMREQMRQARMARGAERMIKRRDTNGDGVLSLEEMGPKDGGNRMFSRLDTDGDGAISTEEFEAARERMAERRREHKGPRDHEGMHRKPQSQTDGG</sequence>
<dbReference type="Pfam" id="PF13499">
    <property type="entry name" value="EF-hand_7"/>
    <property type="match status" value="1"/>
</dbReference>
<dbReference type="Gene3D" id="1.10.238.10">
    <property type="entry name" value="EF-hand"/>
    <property type="match status" value="3"/>
</dbReference>
<dbReference type="Proteomes" id="UP000443843">
    <property type="component" value="Unassembled WGS sequence"/>
</dbReference>
<dbReference type="InterPro" id="IPR018247">
    <property type="entry name" value="EF_Hand_1_Ca_BS"/>
</dbReference>
<dbReference type="RefSeq" id="WP_160383153.1">
    <property type="nucleotide sequence ID" value="NZ_WNXQ01000007.1"/>
</dbReference>
<feature type="chain" id="PRO_5032873427" evidence="2">
    <location>
        <begin position="25"/>
        <end position="179"/>
    </location>
</feature>
<proteinExistence type="predicted"/>
<dbReference type="PROSITE" id="PS50222">
    <property type="entry name" value="EF_HAND_2"/>
    <property type="match status" value="2"/>
</dbReference>
<dbReference type="InterPro" id="IPR002048">
    <property type="entry name" value="EF_hand_dom"/>
</dbReference>
<dbReference type="SUPFAM" id="SSF47473">
    <property type="entry name" value="EF-hand"/>
    <property type="match status" value="1"/>
</dbReference>